<keyword evidence="1" id="KW-0479">Metal-binding</keyword>
<protein>
    <recommendedName>
        <fullName evidence="2">SWIM-type domain-containing protein</fullName>
    </recommendedName>
</protein>
<organism evidence="3">
    <name type="scientific">uncultured Thermomicrobiales bacterium</name>
    <dbReference type="NCBI Taxonomy" id="1645740"/>
    <lineage>
        <taxon>Bacteria</taxon>
        <taxon>Pseudomonadati</taxon>
        <taxon>Thermomicrobiota</taxon>
        <taxon>Thermomicrobia</taxon>
        <taxon>Thermomicrobiales</taxon>
        <taxon>environmental samples</taxon>
    </lineage>
</organism>
<evidence type="ECO:0000313" key="3">
    <source>
        <dbReference type="EMBL" id="CAA9570970.1"/>
    </source>
</evidence>
<accession>A0A6J4V762</accession>
<dbReference type="InterPro" id="IPR007527">
    <property type="entry name" value="Znf_SWIM"/>
</dbReference>
<sequence>MNSSMIGKIEKARRYTQEPERIRILTLAARFHGSNDDYALTFEEERWHCVCHSFAQFGSCAHIMAAQRLLAPMLPEAGHYERTAWALDPGSSMIGKLEKARRYAAEPERFALARLDATFHGSNDDHALTVRDGQWRCACSFFGQVDACAHVLAAQRLLAPMLPASARYGSVALAATT</sequence>
<reference evidence="3" key="1">
    <citation type="submission" date="2020-02" db="EMBL/GenBank/DDBJ databases">
        <authorList>
            <person name="Meier V. D."/>
        </authorList>
    </citation>
    <scope>NUCLEOTIDE SEQUENCE</scope>
    <source>
        <strain evidence="3">AVDCRST_MAG18</strain>
    </source>
</reference>
<dbReference type="PROSITE" id="PS50966">
    <property type="entry name" value="ZF_SWIM"/>
    <property type="match status" value="2"/>
</dbReference>
<proteinExistence type="predicted"/>
<evidence type="ECO:0000256" key="1">
    <source>
        <dbReference type="PROSITE-ProRule" id="PRU00325"/>
    </source>
</evidence>
<keyword evidence="1" id="KW-0863">Zinc-finger</keyword>
<dbReference type="GO" id="GO:0008270">
    <property type="term" value="F:zinc ion binding"/>
    <property type="evidence" value="ECO:0007669"/>
    <property type="project" value="UniProtKB-KW"/>
</dbReference>
<gene>
    <name evidence="3" type="ORF">AVDCRST_MAG18-1970</name>
</gene>
<evidence type="ECO:0000259" key="2">
    <source>
        <dbReference type="PROSITE" id="PS50966"/>
    </source>
</evidence>
<dbReference type="EMBL" id="CADCWN010000155">
    <property type="protein sequence ID" value="CAA9570970.1"/>
    <property type="molecule type" value="Genomic_DNA"/>
</dbReference>
<feature type="domain" description="SWIM-type" evidence="2">
    <location>
        <begin position="128"/>
        <end position="159"/>
    </location>
</feature>
<feature type="domain" description="SWIM-type" evidence="2">
    <location>
        <begin position="38"/>
        <end position="71"/>
    </location>
</feature>
<keyword evidence="1" id="KW-0862">Zinc</keyword>
<name>A0A6J4V762_9BACT</name>
<dbReference type="AlphaFoldDB" id="A0A6J4V762"/>